<sequence>MGPSFWPVAPTRGGRFEVIFVSPTGEEVKSKRQLTQYLKAHPGGPASSEFDWGTSDTPRRSARLSEKVKATESPEGEKTPKRGRSSSKRGKKEEKEDTEAANEAGEDGASEEGKGTDVEMKDAENAEDEKKEVPNADAAEKTEEGEDKKEEAPAVDAAEKTEEGEDKREEEAPAVDAAEKTGEKEVAPAVDATEETEKSTEGQAQPNYVAAPESEYKGDGKPGESEAAPLAFVDETAPHVIIGEEKKEENTENENSQAAESAVPSLASLEGEKKENGGAPEQPALPVAETKADAPPAEAEKGAENSGQPNTGSQEPKAANCDEGQIQPGASAVSMGNGPACAASATTAYPVWQLRLPSCDHNHTTRPESVGEVSERRRRRGEMGGLRSRILRTLQSFPNAAAQSSNLLALPPGAGPSAQPPATPCGLLQEPAPQEALVDEAGPAPEENVSPGITTRKAKKLKLSSDHRDKSSGLGAEPAADGDTRYRRPDLASATLFDPDLLAAFRRAVDAYARALEMAKRRNGGEDEDRDGGEGGPGVADDPLEAFELRCPPGGERAVVLYTTSIRGVRKTFEDCAQVRRLLEGLRVAFLERDVSMHAAYREELRALMARGQEDAFPVPPQLFVDGRYLGGAEEVVALHERSQLRSALRRAARRGAGEGPCAVCGGAWFVVCGGCGGSHWLHDAGGGGVAATGRVPCSACNENGLVPCPLCS</sequence>
<keyword evidence="2" id="KW-0805">Transcription regulation</keyword>
<dbReference type="Pfam" id="PF00462">
    <property type="entry name" value="Glutaredoxin"/>
    <property type="match status" value="1"/>
</dbReference>
<feature type="region of interest" description="Disordered" evidence="6">
    <location>
        <begin position="521"/>
        <end position="544"/>
    </location>
</feature>
<evidence type="ECO:0000256" key="2">
    <source>
        <dbReference type="ARBA" id="ARBA00023015"/>
    </source>
</evidence>
<feature type="compositionally biased region" description="Basic and acidic residues" evidence="6">
    <location>
        <begin position="111"/>
        <end position="186"/>
    </location>
</feature>
<dbReference type="InterPro" id="IPR039622">
    <property type="entry name" value="MBD10/11"/>
</dbReference>
<dbReference type="ExpressionAtlas" id="A0A317Y116">
    <property type="expression patterns" value="baseline and differential"/>
</dbReference>
<evidence type="ECO:0000256" key="5">
    <source>
        <dbReference type="ARBA" id="ARBA00023242"/>
    </source>
</evidence>
<feature type="compositionally biased region" description="Basic and acidic residues" evidence="6">
    <location>
        <begin position="214"/>
        <end position="224"/>
    </location>
</feature>
<feature type="compositionally biased region" description="Basic residues" evidence="6">
    <location>
        <begin position="81"/>
        <end position="90"/>
    </location>
</feature>
<keyword evidence="3" id="KW-0238">DNA-binding</keyword>
<dbReference type="Pfam" id="PF23733">
    <property type="entry name" value="GRXCR1-2_C"/>
    <property type="match status" value="1"/>
</dbReference>
<feature type="region of interest" description="Disordered" evidence="6">
    <location>
        <begin position="439"/>
        <end position="486"/>
    </location>
</feature>
<dbReference type="GO" id="GO:0005634">
    <property type="term" value="C:nucleus"/>
    <property type="evidence" value="ECO:0007669"/>
    <property type="project" value="UniProtKB-SubCell"/>
</dbReference>
<dbReference type="InterPro" id="IPR001739">
    <property type="entry name" value="Methyl_CpG_DNA-bd"/>
</dbReference>
<evidence type="ECO:0000256" key="6">
    <source>
        <dbReference type="SAM" id="MobiDB-lite"/>
    </source>
</evidence>
<dbReference type="Pfam" id="PF01429">
    <property type="entry name" value="MBD"/>
    <property type="match status" value="1"/>
</dbReference>
<feature type="compositionally biased region" description="Acidic residues" evidence="6">
    <location>
        <begin position="96"/>
        <end position="110"/>
    </location>
</feature>
<proteinExistence type="predicted"/>
<dbReference type="SUPFAM" id="SSF52833">
    <property type="entry name" value="Thioredoxin-like"/>
    <property type="match status" value="1"/>
</dbReference>
<evidence type="ECO:0000256" key="1">
    <source>
        <dbReference type="ARBA" id="ARBA00004123"/>
    </source>
</evidence>
<dbReference type="EMBL" id="NCVQ01000001">
    <property type="protein sequence ID" value="PWZ52003.1"/>
    <property type="molecule type" value="Genomic_DNA"/>
</dbReference>
<dbReference type="Gene3D" id="3.40.30.10">
    <property type="entry name" value="Glutaredoxin"/>
    <property type="match status" value="1"/>
</dbReference>
<organism evidence="8">
    <name type="scientific">Zea mays</name>
    <name type="common">Maize</name>
    <dbReference type="NCBI Taxonomy" id="4577"/>
    <lineage>
        <taxon>Eukaryota</taxon>
        <taxon>Viridiplantae</taxon>
        <taxon>Streptophyta</taxon>
        <taxon>Embryophyta</taxon>
        <taxon>Tracheophyta</taxon>
        <taxon>Spermatophyta</taxon>
        <taxon>Magnoliopsida</taxon>
        <taxon>Liliopsida</taxon>
        <taxon>Poales</taxon>
        <taxon>Poaceae</taxon>
        <taxon>PACMAD clade</taxon>
        <taxon>Panicoideae</taxon>
        <taxon>Andropogonodae</taxon>
        <taxon>Andropogoneae</taxon>
        <taxon>Tripsacinae</taxon>
        <taxon>Zea</taxon>
    </lineage>
</organism>
<dbReference type="AlphaFoldDB" id="A0A317Y116"/>
<feature type="region of interest" description="Disordered" evidence="6">
    <location>
        <begin position="35"/>
        <end position="343"/>
    </location>
</feature>
<comment type="subcellular location">
    <subcellularLocation>
        <location evidence="1">Nucleus</location>
    </subcellularLocation>
</comment>
<evidence type="ECO:0000256" key="3">
    <source>
        <dbReference type="ARBA" id="ARBA00023125"/>
    </source>
</evidence>
<keyword evidence="5" id="KW-0539">Nucleus</keyword>
<dbReference type="InterPro" id="IPR016177">
    <property type="entry name" value="DNA-bd_dom_sf"/>
</dbReference>
<dbReference type="PROSITE" id="PS51354">
    <property type="entry name" value="GLUTAREDOXIN_2"/>
    <property type="match status" value="1"/>
</dbReference>
<feature type="region of interest" description="Disordered" evidence="6">
    <location>
        <begin position="358"/>
        <end position="383"/>
    </location>
</feature>
<feature type="compositionally biased region" description="Polar residues" evidence="6">
    <location>
        <begin position="305"/>
        <end position="314"/>
    </location>
</feature>
<protein>
    <recommendedName>
        <fullName evidence="7">MBD domain-containing protein</fullName>
    </recommendedName>
</protein>
<evidence type="ECO:0000313" key="8">
    <source>
        <dbReference type="EMBL" id="PWZ52003.1"/>
    </source>
</evidence>
<dbReference type="InterPro" id="IPR036249">
    <property type="entry name" value="Thioredoxin-like_sf"/>
</dbReference>
<feature type="compositionally biased region" description="Basic and acidic residues" evidence="6">
    <location>
        <begin position="57"/>
        <end position="80"/>
    </location>
</feature>
<reference evidence="8" key="1">
    <citation type="journal article" date="2018" name="Nat. Genet.">
        <title>Extensive intraspecific gene order and gene structural variations between Mo17 and other maize genomes.</title>
        <authorList>
            <person name="Sun S."/>
            <person name="Zhou Y."/>
            <person name="Chen J."/>
            <person name="Shi J."/>
            <person name="Zhao H."/>
            <person name="Zhao H."/>
            <person name="Song W."/>
            <person name="Zhang M."/>
            <person name="Cui Y."/>
            <person name="Dong X."/>
            <person name="Liu H."/>
            <person name="Ma X."/>
            <person name="Jiao Y."/>
            <person name="Wang B."/>
            <person name="Wei X."/>
            <person name="Stein J.C."/>
            <person name="Glaubitz J.C."/>
            <person name="Lu F."/>
            <person name="Yu G."/>
            <person name="Liang C."/>
            <person name="Fengler K."/>
            <person name="Li B."/>
            <person name="Rafalski A."/>
            <person name="Schnable P.S."/>
            <person name="Ware D.H."/>
            <person name="Buckler E.S."/>
            <person name="Lai J."/>
        </authorList>
    </citation>
    <scope>NUCLEOTIDE SEQUENCE [LARGE SCALE GENOMIC DNA]</scope>
    <source>
        <tissue evidence="8">Seedling</tissue>
    </source>
</reference>
<evidence type="ECO:0000256" key="4">
    <source>
        <dbReference type="ARBA" id="ARBA00023163"/>
    </source>
</evidence>
<feature type="domain" description="MBD" evidence="7">
    <location>
        <begin position="1"/>
        <end position="57"/>
    </location>
</feature>
<dbReference type="Proteomes" id="UP000251960">
    <property type="component" value="Chromosome 1"/>
</dbReference>
<dbReference type="Gene3D" id="3.30.890.10">
    <property type="entry name" value="Methyl-cpg-binding Protein 2, Chain A"/>
    <property type="match status" value="1"/>
</dbReference>
<comment type="caution">
    <text evidence="8">The sequence shown here is derived from an EMBL/GenBank/DDBJ whole genome shotgun (WGS) entry which is preliminary data.</text>
</comment>
<dbReference type="SUPFAM" id="SSF54171">
    <property type="entry name" value="DNA-binding domain"/>
    <property type="match status" value="1"/>
</dbReference>
<evidence type="ECO:0000259" key="7">
    <source>
        <dbReference type="PROSITE" id="PS50982"/>
    </source>
</evidence>
<keyword evidence="4" id="KW-0804">Transcription</keyword>
<name>A0A317Y116_MAIZE</name>
<dbReference type="PROSITE" id="PS50982">
    <property type="entry name" value="MBD"/>
    <property type="match status" value="1"/>
</dbReference>
<accession>A0A317Y116</accession>
<dbReference type="InterPro" id="IPR002109">
    <property type="entry name" value="Glutaredoxin"/>
</dbReference>
<dbReference type="PANTHER" id="PTHR33729">
    <property type="entry name" value="METHYL-CPG BINDING DOMAIN CONTAINING PROTEIN, EXPRESSED"/>
    <property type="match status" value="1"/>
</dbReference>
<gene>
    <name evidence="8" type="primary">At5g39865_5</name>
    <name evidence="8" type="ORF">Zm00014a_041091</name>
</gene>
<dbReference type="CDD" id="cd03031">
    <property type="entry name" value="GRX_GRX_like"/>
    <property type="match status" value="1"/>
</dbReference>
<dbReference type="GO" id="GO:0003677">
    <property type="term" value="F:DNA binding"/>
    <property type="evidence" value="ECO:0007669"/>
    <property type="project" value="UniProtKB-KW"/>
</dbReference>
<dbReference type="PANTHER" id="PTHR33729:SF6">
    <property type="entry name" value="METHYL-CPG-BINDING DOMAIN-CONTAINING PROTEIN 11"/>
    <property type="match status" value="1"/>
</dbReference>